<keyword evidence="2 3" id="KW-0786">Thiamine pyrophosphate</keyword>
<dbReference type="SUPFAM" id="SSF52467">
    <property type="entry name" value="DHS-like NAD/FAD-binding domain"/>
    <property type="match status" value="1"/>
</dbReference>
<dbReference type="InterPro" id="IPR012001">
    <property type="entry name" value="Thiamin_PyroP_enz_TPP-bd_dom"/>
</dbReference>
<proteinExistence type="inferred from homology"/>
<evidence type="ECO:0000259" key="6">
    <source>
        <dbReference type="Pfam" id="PF02776"/>
    </source>
</evidence>
<evidence type="ECO:0000256" key="3">
    <source>
        <dbReference type="RuleBase" id="RU362132"/>
    </source>
</evidence>
<evidence type="ECO:0000313" key="8">
    <source>
        <dbReference type="Proteomes" id="UP000800981"/>
    </source>
</evidence>
<dbReference type="Pfam" id="PF02775">
    <property type="entry name" value="TPP_enzyme_C"/>
    <property type="match status" value="1"/>
</dbReference>
<dbReference type="CDD" id="cd07039">
    <property type="entry name" value="TPP_PYR_POX"/>
    <property type="match status" value="1"/>
</dbReference>
<dbReference type="Proteomes" id="UP000800981">
    <property type="component" value="Unassembled WGS sequence"/>
</dbReference>
<dbReference type="PROSITE" id="PS00187">
    <property type="entry name" value="TPP_ENZYMES"/>
    <property type="match status" value="1"/>
</dbReference>
<accession>A0ABX0GWW9</accession>
<dbReference type="Pfam" id="PF02776">
    <property type="entry name" value="TPP_enzyme_N"/>
    <property type="match status" value="1"/>
</dbReference>
<evidence type="ECO:0000256" key="2">
    <source>
        <dbReference type="ARBA" id="ARBA00023052"/>
    </source>
</evidence>
<dbReference type="InterPro" id="IPR047210">
    <property type="entry name" value="TPP_PYR_POXB-like"/>
</dbReference>
<dbReference type="InterPro" id="IPR029035">
    <property type="entry name" value="DHS-like_NAD/FAD-binding_dom"/>
</dbReference>
<name>A0ABX0GWW9_9ACTN</name>
<feature type="domain" description="Thiamine pyrophosphate enzyme N-terminal TPP-binding" evidence="6">
    <location>
        <begin position="8"/>
        <end position="121"/>
    </location>
</feature>
<dbReference type="InterPro" id="IPR047211">
    <property type="entry name" value="POXB-like"/>
</dbReference>
<dbReference type="InterPro" id="IPR012000">
    <property type="entry name" value="Thiamin_PyroP_enz_cen_dom"/>
</dbReference>
<protein>
    <submittedName>
        <fullName evidence="7">Thiamine pyrophosphate-requiring protein</fullName>
    </submittedName>
</protein>
<dbReference type="PANTHER" id="PTHR42981:SF2">
    <property type="entry name" value="PYRUVATE DEHYDROGENASE [UBIQUINONE]"/>
    <property type="match status" value="1"/>
</dbReference>
<sequence length="597" mass="63841">MGDGERLVADLVVERLRAWGVGRVFGYSGDGINTVLGAMRRADGQPEFVQARHEENAALMAVGHAKYAGGVGVVLSTQGPGAIHLLNGLYDAKLDSVPVVAIVGQQQRSVLGSAYQQGVDLQTLFGDATSYVQTVTAAEQAQMVLDRAFRTALATRGPCAVVLPHDVQMLPAPDPMPQEHAVIVSSAEWRRPRVRPHDADLREAAAVLNAGHKVALLVGQGARHASDEVQAVADRLGAGVTTSLLGKPYVDERLPSSAGVMGHLGTSASASVLGSCDTLLIVGSNDPWTEFYPPPGQARAVQIDLDTRNLGNRYPVEVGLPGDAAETLSALLPLLEPRRDSSWRDEVEQAVRSWRSLAEQRAALPAEPLNPELVVRELTPRLPADARVSVDVGSVVYWYARHLTLPPGVPAHLSSTLATMGSALPYGIAAKLDAPHRPLVALAGDGAMQMNGLNELVTVAARWREWSDPRFVVCVLHNGDLAEVTWEQREMEGDPRFAASQRLPSFPFAGYAELLGLRGIRVDSPAQVGPAWDAALAADRPVVLEAVVDPEVPLLPPFPAGEQKLDQMKKGLAQEGAAGERALRLLDEQARQERELG</sequence>
<evidence type="ECO:0000256" key="1">
    <source>
        <dbReference type="ARBA" id="ARBA00007812"/>
    </source>
</evidence>
<dbReference type="Gene3D" id="3.40.50.970">
    <property type="match status" value="2"/>
</dbReference>
<dbReference type="InterPro" id="IPR011766">
    <property type="entry name" value="TPP_enzyme_TPP-bd"/>
</dbReference>
<dbReference type="Pfam" id="PF00205">
    <property type="entry name" value="TPP_enzyme_M"/>
    <property type="match status" value="1"/>
</dbReference>
<dbReference type="InterPro" id="IPR000399">
    <property type="entry name" value="TPP-bd_CS"/>
</dbReference>
<evidence type="ECO:0000259" key="4">
    <source>
        <dbReference type="Pfam" id="PF00205"/>
    </source>
</evidence>
<evidence type="ECO:0000313" key="7">
    <source>
        <dbReference type="EMBL" id="NHC15053.1"/>
    </source>
</evidence>
<dbReference type="NCBIfam" id="NF006129">
    <property type="entry name" value="PRK08273.1"/>
    <property type="match status" value="1"/>
</dbReference>
<evidence type="ECO:0000259" key="5">
    <source>
        <dbReference type="Pfam" id="PF02775"/>
    </source>
</evidence>
<dbReference type="CDD" id="cd02014">
    <property type="entry name" value="TPP_POX"/>
    <property type="match status" value="1"/>
</dbReference>
<feature type="domain" description="Thiamine pyrophosphate enzyme central" evidence="4">
    <location>
        <begin position="201"/>
        <end position="331"/>
    </location>
</feature>
<comment type="caution">
    <text evidence="7">The sequence shown here is derived from an EMBL/GenBank/DDBJ whole genome shotgun (WGS) entry which is preliminary data.</text>
</comment>
<reference evidence="7 8" key="1">
    <citation type="submission" date="2020-03" db="EMBL/GenBank/DDBJ databases">
        <title>Two novel Motilibacter sp.</title>
        <authorList>
            <person name="Liu S."/>
        </authorList>
    </citation>
    <scope>NUCLEOTIDE SEQUENCE [LARGE SCALE GENOMIC DNA]</scope>
    <source>
        <strain evidence="7 8">E257</strain>
    </source>
</reference>
<gene>
    <name evidence="7" type="ORF">G9H71_14790</name>
</gene>
<dbReference type="Gene3D" id="3.40.50.1220">
    <property type="entry name" value="TPP-binding domain"/>
    <property type="match status" value="1"/>
</dbReference>
<feature type="domain" description="Thiamine pyrophosphate enzyme TPP-binding" evidence="5">
    <location>
        <begin position="391"/>
        <end position="545"/>
    </location>
</feature>
<dbReference type="EMBL" id="JAANNP010000015">
    <property type="protein sequence ID" value="NHC15053.1"/>
    <property type="molecule type" value="Genomic_DNA"/>
</dbReference>
<dbReference type="RefSeq" id="WP_166283165.1">
    <property type="nucleotide sequence ID" value="NZ_JAANNP010000015.1"/>
</dbReference>
<dbReference type="InterPro" id="IPR029061">
    <property type="entry name" value="THDP-binding"/>
</dbReference>
<organism evidence="7 8">
    <name type="scientific">Motilibacter deserti</name>
    <dbReference type="NCBI Taxonomy" id="2714956"/>
    <lineage>
        <taxon>Bacteria</taxon>
        <taxon>Bacillati</taxon>
        <taxon>Actinomycetota</taxon>
        <taxon>Actinomycetes</taxon>
        <taxon>Motilibacterales</taxon>
        <taxon>Motilibacteraceae</taxon>
        <taxon>Motilibacter</taxon>
    </lineage>
</organism>
<dbReference type="SUPFAM" id="SSF52518">
    <property type="entry name" value="Thiamin diphosphate-binding fold (THDP-binding)"/>
    <property type="match status" value="2"/>
</dbReference>
<comment type="similarity">
    <text evidence="1 3">Belongs to the TPP enzyme family.</text>
</comment>
<dbReference type="InterPro" id="IPR047212">
    <property type="entry name" value="TPP_POXB-like"/>
</dbReference>
<dbReference type="PANTHER" id="PTHR42981">
    <property type="entry name" value="PYRUVATE DEHYDROGENASE [UBIQUINONE]"/>
    <property type="match status" value="1"/>
</dbReference>
<keyword evidence="8" id="KW-1185">Reference proteome</keyword>